<dbReference type="PANTHER" id="PTHR42743:SF11">
    <property type="entry name" value="AMINODEOXYCHORISMATE LYASE"/>
    <property type="match status" value="1"/>
</dbReference>
<sequence>MSVRARQFVRGTHASLPDPRNESVFVYINGAFFPRHEAKISVFDSGFLVGDGVWEGVRLHEGAFAFLDLHLERLFEGARAIGLDIGKTKAELEAALYDTVRKNAMHTDVHVRLMVTRGTKKTPSQDPRLVEGGPNIVIIAEHKRADPEVTAAGVRLLTSTVRRPPPDTLDQKLNCHSKLHEVVALVQALHAGADEALMLDPEGFVATCNATNFFIVRRGEVWTSTGQYCLNGITRRIVLALCREAGIVALEKPFSLTEVYSADEAFVTGTFGGLTPVIEVDGRRIGDAQRGPVTARLTALYQAAVAEAAR</sequence>
<dbReference type="InterPro" id="IPR036038">
    <property type="entry name" value="Aminotransferase-like"/>
</dbReference>
<dbReference type="InterPro" id="IPR043131">
    <property type="entry name" value="BCAT-like_N"/>
</dbReference>
<reference evidence="4 5" key="2">
    <citation type="journal article" date="2011" name="Stand. Genomic Sci.">
        <title>Complete genome sequence of Truepera radiovictrix type strain (RQ-24).</title>
        <authorList>
            <person name="Ivanova N."/>
            <person name="Rohde C."/>
            <person name="Munk C."/>
            <person name="Nolan M."/>
            <person name="Lucas S."/>
            <person name="Del Rio T.G."/>
            <person name="Tice H."/>
            <person name="Deshpande S."/>
            <person name="Cheng J.F."/>
            <person name="Tapia R."/>
            <person name="Han C."/>
            <person name="Goodwin L."/>
            <person name="Pitluck S."/>
            <person name="Liolios K."/>
            <person name="Mavromatis K."/>
            <person name="Mikhailova N."/>
            <person name="Pati A."/>
            <person name="Chen A."/>
            <person name="Palaniappan K."/>
            <person name="Land M."/>
            <person name="Hauser L."/>
            <person name="Chang Y.J."/>
            <person name="Jeffries C.D."/>
            <person name="Brambilla E."/>
            <person name="Rohde M."/>
            <person name="Goker M."/>
            <person name="Tindall B.J."/>
            <person name="Woyke T."/>
            <person name="Bristow J."/>
            <person name="Eisen J.A."/>
            <person name="Markowitz V."/>
            <person name="Hugenholtz P."/>
            <person name="Kyrpides N.C."/>
            <person name="Klenk H.P."/>
            <person name="Lapidus A."/>
        </authorList>
    </citation>
    <scope>NUCLEOTIDE SEQUENCE [LARGE SCALE GENOMIC DNA]</scope>
    <source>
        <strain evidence="5">DSM 17093 / CIP 108686 / LMG 22925 / RQ-24</strain>
    </source>
</reference>
<comment type="cofactor">
    <cofactor evidence="1">
        <name>pyridoxal 5'-phosphate</name>
        <dbReference type="ChEBI" id="CHEBI:597326"/>
    </cofactor>
</comment>
<keyword evidence="4" id="KW-0032">Aminotransferase</keyword>
<dbReference type="GO" id="GO:0008483">
    <property type="term" value="F:transaminase activity"/>
    <property type="evidence" value="ECO:0007669"/>
    <property type="project" value="UniProtKB-KW"/>
</dbReference>
<dbReference type="eggNOG" id="COG0115">
    <property type="taxonomic scope" value="Bacteria"/>
</dbReference>
<evidence type="ECO:0000256" key="2">
    <source>
        <dbReference type="ARBA" id="ARBA00009320"/>
    </source>
</evidence>
<dbReference type="InterPro" id="IPR050571">
    <property type="entry name" value="Class-IV_PLP-Dep_Aminotrnsfr"/>
</dbReference>
<dbReference type="InterPro" id="IPR001544">
    <property type="entry name" value="Aminotrans_IV"/>
</dbReference>
<evidence type="ECO:0000313" key="5">
    <source>
        <dbReference type="Proteomes" id="UP000000379"/>
    </source>
</evidence>
<dbReference type="SUPFAM" id="SSF56752">
    <property type="entry name" value="D-aminoacid aminotransferase-like PLP-dependent enzymes"/>
    <property type="match status" value="1"/>
</dbReference>
<dbReference type="HOGENOM" id="CLU_020844_3_0_0"/>
<name>D7CRP3_TRURR</name>
<dbReference type="InterPro" id="IPR043132">
    <property type="entry name" value="BCAT-like_C"/>
</dbReference>
<proteinExistence type="inferred from homology"/>
<dbReference type="KEGG" id="tra:Trad_0395"/>
<keyword evidence="5" id="KW-1185">Reference proteome</keyword>
<accession>D7CRP3</accession>
<dbReference type="STRING" id="649638.Trad_0395"/>
<keyword evidence="4" id="KW-0808">Transferase</keyword>
<gene>
    <name evidence="4" type="ordered locus">Trad_0395</name>
</gene>
<keyword evidence="3" id="KW-0663">Pyridoxal phosphate</keyword>
<dbReference type="Gene3D" id="3.30.470.10">
    <property type="match status" value="1"/>
</dbReference>
<dbReference type="GO" id="GO:0008652">
    <property type="term" value="P:amino acid biosynthetic process"/>
    <property type="evidence" value="ECO:0007669"/>
    <property type="project" value="UniProtKB-ARBA"/>
</dbReference>
<evidence type="ECO:0000313" key="4">
    <source>
        <dbReference type="EMBL" id="ADI13533.1"/>
    </source>
</evidence>
<dbReference type="RefSeq" id="WP_013176913.1">
    <property type="nucleotide sequence ID" value="NC_014221.1"/>
</dbReference>
<dbReference type="Gene3D" id="3.20.10.10">
    <property type="entry name" value="D-amino Acid Aminotransferase, subunit A, domain 2"/>
    <property type="match status" value="1"/>
</dbReference>
<dbReference type="OrthoDB" id="9804984at2"/>
<dbReference type="GO" id="GO:0046394">
    <property type="term" value="P:carboxylic acid biosynthetic process"/>
    <property type="evidence" value="ECO:0007669"/>
    <property type="project" value="UniProtKB-ARBA"/>
</dbReference>
<evidence type="ECO:0000256" key="1">
    <source>
        <dbReference type="ARBA" id="ARBA00001933"/>
    </source>
</evidence>
<dbReference type="FunFam" id="3.20.10.10:FF:000002">
    <property type="entry name" value="D-alanine aminotransferase"/>
    <property type="match status" value="1"/>
</dbReference>
<protein>
    <submittedName>
        <fullName evidence="4">Aminotransferase class IV</fullName>
    </submittedName>
</protein>
<dbReference type="Proteomes" id="UP000000379">
    <property type="component" value="Chromosome"/>
</dbReference>
<dbReference type="AlphaFoldDB" id="D7CRP3"/>
<dbReference type="PANTHER" id="PTHR42743">
    <property type="entry name" value="AMINO-ACID AMINOTRANSFERASE"/>
    <property type="match status" value="1"/>
</dbReference>
<reference evidence="5" key="1">
    <citation type="submission" date="2010-05" db="EMBL/GenBank/DDBJ databases">
        <title>The complete genome of Truepera radiovictris DSM 17093.</title>
        <authorList>
            <consortium name="US DOE Joint Genome Institute (JGI-PGF)"/>
            <person name="Lucas S."/>
            <person name="Copeland A."/>
            <person name="Lapidus A."/>
            <person name="Glavina del Rio T."/>
            <person name="Dalin E."/>
            <person name="Tice H."/>
            <person name="Bruce D."/>
            <person name="Goodwin L."/>
            <person name="Pitluck S."/>
            <person name="Kyrpides N."/>
            <person name="Mavromatis K."/>
            <person name="Ovchinnikova G."/>
            <person name="Munk A.C."/>
            <person name="Detter J.C."/>
            <person name="Han C."/>
            <person name="Tapia R."/>
            <person name="Land M."/>
            <person name="Hauser L."/>
            <person name="Markowitz V."/>
            <person name="Cheng J.-F."/>
            <person name="Hugenholtz P."/>
            <person name="Woyke T."/>
            <person name="Wu D."/>
            <person name="Tindall B."/>
            <person name="Pomrenke H.G."/>
            <person name="Brambilla E."/>
            <person name="Klenk H.-P."/>
            <person name="Eisen J.A."/>
        </authorList>
    </citation>
    <scope>NUCLEOTIDE SEQUENCE [LARGE SCALE GENOMIC DNA]</scope>
    <source>
        <strain evidence="5">DSM 17093 / CIP 108686 / LMG 22925 / RQ-24</strain>
    </source>
</reference>
<evidence type="ECO:0000256" key="3">
    <source>
        <dbReference type="ARBA" id="ARBA00022898"/>
    </source>
</evidence>
<organism evidence="4 5">
    <name type="scientific">Truepera radiovictrix (strain DSM 17093 / CIP 108686 / LMG 22925 / RQ-24)</name>
    <dbReference type="NCBI Taxonomy" id="649638"/>
    <lineage>
        <taxon>Bacteria</taxon>
        <taxon>Thermotogati</taxon>
        <taxon>Deinococcota</taxon>
        <taxon>Deinococci</taxon>
        <taxon>Trueperales</taxon>
        <taxon>Trueperaceae</taxon>
        <taxon>Truepera</taxon>
    </lineage>
</organism>
<dbReference type="EMBL" id="CP002049">
    <property type="protein sequence ID" value="ADI13533.1"/>
    <property type="molecule type" value="Genomic_DNA"/>
</dbReference>
<dbReference type="Pfam" id="PF01063">
    <property type="entry name" value="Aminotran_4"/>
    <property type="match status" value="1"/>
</dbReference>
<comment type="similarity">
    <text evidence="2">Belongs to the class-IV pyridoxal-phosphate-dependent aminotransferase family.</text>
</comment>